<dbReference type="Pfam" id="PF04909">
    <property type="entry name" value="Amidohydro_2"/>
    <property type="match status" value="1"/>
</dbReference>
<evidence type="ECO:0000313" key="3">
    <source>
        <dbReference type="EMBL" id="RNL75250.1"/>
    </source>
</evidence>
<dbReference type="GO" id="GO:0016787">
    <property type="term" value="F:hydrolase activity"/>
    <property type="evidence" value="ECO:0007669"/>
    <property type="project" value="UniProtKB-KW"/>
</dbReference>
<dbReference type="AlphaFoldDB" id="A0A3N0DHV4"/>
<evidence type="ECO:0000313" key="4">
    <source>
        <dbReference type="Proteomes" id="UP000267469"/>
    </source>
</evidence>
<name>A0A3N0DHV4_SINP1</name>
<keyword evidence="3" id="KW-0378">Hydrolase</keyword>
<sequence length="274" mass="31687">MNIDAHQHFWQYDPEKDAWIDETMQTIRRDFMPSDLQTVLENNGMDGCVAVQASQSEEETLFLLECARQNPFIKAVVGWADLQAENIKEVLARFSEDPGFRGVRHVVQGEPDDFMFRPAFRRGIAELEPQGLTYDILVYARQLPAAIDLVREFPAQRFVLDHIAKPVISAGPDKEWTENMRLLAQCDNVYCKLSGMVTETRNWKWQQDDFTPFLEIVTETFGTDRLMYGSDWPVCLLAAEYEKVLKIVRDFYSESELPKVMGQNAIRFYGIPEE</sequence>
<dbReference type="Gene3D" id="3.20.20.140">
    <property type="entry name" value="Metal-dependent hydrolases"/>
    <property type="match status" value="1"/>
</dbReference>
<comment type="similarity">
    <text evidence="1">Belongs to the metallo-dependent hydrolases superfamily.</text>
</comment>
<dbReference type="OrthoDB" id="5450317at2"/>
<feature type="domain" description="Amidohydrolase-related" evidence="2">
    <location>
        <begin position="3"/>
        <end position="271"/>
    </location>
</feature>
<keyword evidence="4" id="KW-1185">Reference proteome</keyword>
<dbReference type="InterPro" id="IPR006680">
    <property type="entry name" value="Amidohydro-rel"/>
</dbReference>
<evidence type="ECO:0000256" key="1">
    <source>
        <dbReference type="ARBA" id="ARBA00038310"/>
    </source>
</evidence>
<dbReference type="InterPro" id="IPR052350">
    <property type="entry name" value="Metallo-dep_Lactonases"/>
</dbReference>
<proteinExistence type="inferred from homology"/>
<accession>A0A3N0DHV4</accession>
<dbReference type="Proteomes" id="UP000267469">
    <property type="component" value="Unassembled WGS sequence"/>
</dbReference>
<organism evidence="3 4">
    <name type="scientific">Sinomicrobium pectinilyticum</name>
    <dbReference type="NCBI Taxonomy" id="1084421"/>
    <lineage>
        <taxon>Bacteria</taxon>
        <taxon>Pseudomonadati</taxon>
        <taxon>Bacteroidota</taxon>
        <taxon>Flavobacteriia</taxon>
        <taxon>Flavobacteriales</taxon>
        <taxon>Flavobacteriaceae</taxon>
        <taxon>Sinomicrobium</taxon>
    </lineage>
</organism>
<dbReference type="PANTHER" id="PTHR43569:SF2">
    <property type="entry name" value="AMIDOHYDROLASE-RELATED DOMAIN-CONTAINING PROTEIN"/>
    <property type="match status" value="1"/>
</dbReference>
<dbReference type="SUPFAM" id="SSF51556">
    <property type="entry name" value="Metallo-dependent hydrolases"/>
    <property type="match status" value="1"/>
</dbReference>
<protein>
    <submittedName>
        <fullName evidence="3">Amidohydrolase</fullName>
    </submittedName>
</protein>
<reference evidence="3 4" key="1">
    <citation type="submission" date="2018-10" db="EMBL/GenBank/DDBJ databases">
        <title>Sinomicrobium pectinilyticum sp. nov., a pectinase-producing bacterium isolated from alkaline and saline soil, and emended description of the genus Sinomicrobium.</title>
        <authorList>
            <person name="Cheng B."/>
            <person name="Li C."/>
            <person name="Lai Q."/>
            <person name="Du M."/>
            <person name="Shao Z."/>
            <person name="Xu P."/>
            <person name="Yang C."/>
        </authorList>
    </citation>
    <scope>NUCLEOTIDE SEQUENCE [LARGE SCALE GENOMIC DNA]</scope>
    <source>
        <strain evidence="3 4">5DNS001</strain>
    </source>
</reference>
<dbReference type="RefSeq" id="WP_123218094.1">
    <property type="nucleotide sequence ID" value="NZ_RJTM01000169.1"/>
</dbReference>
<dbReference type="PANTHER" id="PTHR43569">
    <property type="entry name" value="AMIDOHYDROLASE"/>
    <property type="match status" value="1"/>
</dbReference>
<evidence type="ECO:0000259" key="2">
    <source>
        <dbReference type="Pfam" id="PF04909"/>
    </source>
</evidence>
<gene>
    <name evidence="3" type="ORF">ED312_21555</name>
</gene>
<comment type="caution">
    <text evidence="3">The sequence shown here is derived from an EMBL/GenBank/DDBJ whole genome shotgun (WGS) entry which is preliminary data.</text>
</comment>
<dbReference type="EMBL" id="RJTM01000169">
    <property type="protein sequence ID" value="RNL75250.1"/>
    <property type="molecule type" value="Genomic_DNA"/>
</dbReference>
<dbReference type="InterPro" id="IPR032466">
    <property type="entry name" value="Metal_Hydrolase"/>
</dbReference>